<protein>
    <submittedName>
        <fullName evidence="1">Uncharacterized protein</fullName>
    </submittedName>
</protein>
<reference evidence="1 2" key="1">
    <citation type="submission" date="2017-01" db="EMBL/GenBank/DDBJ databases">
        <authorList>
            <person name="Mah S.A."/>
            <person name="Swanson W.J."/>
            <person name="Moy G.W."/>
            <person name="Vacquier V.D."/>
        </authorList>
    </citation>
    <scope>NUCLEOTIDE SEQUENCE [LARGE SCALE GENOMIC DNA]</scope>
</reference>
<accession>A0A1S6L3L0</accession>
<name>A0A1S6L3L0_9CAUD</name>
<gene>
    <name evidence="1" type="ORF">YOLOSWAG_305</name>
</gene>
<evidence type="ECO:0000313" key="1">
    <source>
        <dbReference type="EMBL" id="AQT28775.1"/>
    </source>
</evidence>
<proteinExistence type="predicted"/>
<evidence type="ECO:0000313" key="2">
    <source>
        <dbReference type="Proteomes" id="UP000221250"/>
    </source>
</evidence>
<dbReference type="Proteomes" id="UP000221250">
    <property type="component" value="Segment"/>
</dbReference>
<dbReference type="EMBL" id="KY448244">
    <property type="protein sequence ID" value="AQT28775.1"/>
    <property type="molecule type" value="Genomic_DNA"/>
</dbReference>
<sequence length="337" mass="38623">MKISMSHVPELGSSHEVGILIGDDEQHERVIYVPILVDERQVRIPVNGGTLGLHAIKRPMLVINTLTHKYRLVVANIRQHVKSNIHTFTPDKSILDHMLAVPGTFLDLSDSVPDDYQPTSDRYGVFAYSTPVDRGAHIKPRQIYISDRKFHHPFLDAISDEDMQQVLDYIKQTKTWEDLCLDHARGRCKIDAPGIDTYLRYETDIPKYVPEIFAAAWKSLNIINAMPPAEIADRRTEMVTAIEVAMSFDRLWACGPKVTYAGEIPEMRFEWQREEREGQVAATRYMCYCVVPNDLPIPGRFLVIDTQAEGFENRFRPFMSISDALTFVSTEYHKEEV</sequence>
<keyword evidence="2" id="KW-1185">Reference proteome</keyword>
<organism evidence="1 2">
    <name type="scientific">Erwinia phage vB_EamM_Yoloswag</name>
    <dbReference type="NCBI Taxonomy" id="1958956"/>
    <lineage>
        <taxon>Viruses</taxon>
        <taxon>Duplodnaviria</taxon>
        <taxon>Heunggongvirae</taxon>
        <taxon>Uroviricota</taxon>
        <taxon>Caudoviricetes</taxon>
        <taxon>Yoloswagvirus</taxon>
        <taxon>Yoloswagvirus yoloswag</taxon>
    </lineage>
</organism>